<dbReference type="EMBL" id="JMSN01000019">
    <property type="protein sequence ID" value="KDN50380.1"/>
    <property type="molecule type" value="Genomic_DNA"/>
</dbReference>
<sequence>MPIMVLTNEPHAPIDRIKLPKGFMTDVGALTRAPATKYLRQLQGFTDLLQKEVSVAVDQMFRIKSLPRDAGVFAIGNIVTTPTRDARKDSDAFDKLPVVWSALGRQLRYVGKGNSGKFDAVHPA</sequence>
<dbReference type="HOGENOM" id="CLU_2005488_0_0_1"/>
<evidence type="ECO:0000313" key="2">
    <source>
        <dbReference type="Proteomes" id="UP000027361"/>
    </source>
</evidence>
<keyword evidence="2" id="KW-1185">Reference proteome</keyword>
<accession>A0A066WI90</accession>
<proteinExistence type="predicted"/>
<dbReference type="Proteomes" id="UP000027361">
    <property type="component" value="Unassembled WGS sequence"/>
</dbReference>
<dbReference type="STRING" id="1037660.A0A066WI90"/>
<dbReference type="GeneID" id="25266411"/>
<dbReference type="InParanoid" id="A0A066WI90"/>
<reference evidence="1 2" key="1">
    <citation type="submission" date="2014-05" db="EMBL/GenBank/DDBJ databases">
        <title>Draft genome sequence of a rare smut relative, Tilletiaria anomala UBC 951.</title>
        <authorList>
            <consortium name="DOE Joint Genome Institute"/>
            <person name="Toome M."/>
            <person name="Kuo A."/>
            <person name="Henrissat B."/>
            <person name="Lipzen A."/>
            <person name="Tritt A."/>
            <person name="Yoshinaga Y."/>
            <person name="Zane M."/>
            <person name="Barry K."/>
            <person name="Grigoriev I.V."/>
            <person name="Spatafora J.W."/>
            <person name="Aimea M.C."/>
        </authorList>
    </citation>
    <scope>NUCLEOTIDE SEQUENCE [LARGE SCALE GENOMIC DNA]</scope>
    <source>
        <strain evidence="1 2">UBC 951</strain>
    </source>
</reference>
<protein>
    <submittedName>
        <fullName evidence="1">Uncharacterized protein</fullName>
    </submittedName>
</protein>
<evidence type="ECO:0000313" key="1">
    <source>
        <dbReference type="EMBL" id="KDN50380.1"/>
    </source>
</evidence>
<dbReference type="OrthoDB" id="6029at2759"/>
<gene>
    <name evidence="1" type="ORF">K437DRAFT_273112</name>
</gene>
<dbReference type="AlphaFoldDB" id="A0A066WI90"/>
<organism evidence="1 2">
    <name type="scientific">Tilletiaria anomala (strain ATCC 24038 / CBS 436.72 / UBC 951)</name>
    <dbReference type="NCBI Taxonomy" id="1037660"/>
    <lineage>
        <taxon>Eukaryota</taxon>
        <taxon>Fungi</taxon>
        <taxon>Dikarya</taxon>
        <taxon>Basidiomycota</taxon>
        <taxon>Ustilaginomycotina</taxon>
        <taxon>Exobasidiomycetes</taxon>
        <taxon>Georgefischeriales</taxon>
        <taxon>Tilletiariaceae</taxon>
        <taxon>Tilletiaria</taxon>
    </lineage>
</organism>
<comment type="caution">
    <text evidence="1">The sequence shown here is derived from an EMBL/GenBank/DDBJ whole genome shotgun (WGS) entry which is preliminary data.</text>
</comment>
<name>A0A066WI90_TILAU</name>
<dbReference type="RefSeq" id="XP_013244505.1">
    <property type="nucleotide sequence ID" value="XM_013389051.1"/>
</dbReference>